<keyword evidence="2" id="KW-1185">Reference proteome</keyword>
<organism evidence="2 3">
    <name type="scientific">Limulus polyphemus</name>
    <name type="common">Atlantic horseshoe crab</name>
    <dbReference type="NCBI Taxonomy" id="6850"/>
    <lineage>
        <taxon>Eukaryota</taxon>
        <taxon>Metazoa</taxon>
        <taxon>Ecdysozoa</taxon>
        <taxon>Arthropoda</taxon>
        <taxon>Chelicerata</taxon>
        <taxon>Merostomata</taxon>
        <taxon>Xiphosura</taxon>
        <taxon>Limulidae</taxon>
        <taxon>Limulus</taxon>
    </lineage>
</organism>
<accession>A0ABM1RVZ6</accession>
<protein>
    <submittedName>
        <fullName evidence="3">Uncharacterized protein LOC111083355</fullName>
    </submittedName>
</protein>
<feature type="compositionally biased region" description="Polar residues" evidence="1">
    <location>
        <begin position="1"/>
        <end position="27"/>
    </location>
</feature>
<dbReference type="Proteomes" id="UP000694941">
    <property type="component" value="Unplaced"/>
</dbReference>
<feature type="region of interest" description="Disordered" evidence="1">
    <location>
        <begin position="1"/>
        <end position="38"/>
    </location>
</feature>
<feature type="non-terminal residue" evidence="3">
    <location>
        <position position="127"/>
    </location>
</feature>
<dbReference type="GeneID" id="111083355"/>
<dbReference type="RefSeq" id="XP_022235551.1">
    <property type="nucleotide sequence ID" value="XM_022379843.1"/>
</dbReference>
<evidence type="ECO:0000313" key="3">
    <source>
        <dbReference type="RefSeq" id="XP_022235551.1"/>
    </source>
</evidence>
<name>A0ABM1RVZ6_LIMPO</name>
<evidence type="ECO:0000256" key="1">
    <source>
        <dbReference type="SAM" id="MobiDB-lite"/>
    </source>
</evidence>
<evidence type="ECO:0000313" key="2">
    <source>
        <dbReference type="Proteomes" id="UP000694941"/>
    </source>
</evidence>
<gene>
    <name evidence="3" type="primary">LOC111083355</name>
</gene>
<proteinExistence type="predicted"/>
<sequence length="127" mass="14601">MFLPSMSTVKSNGTTSDDRLSVQNNQKHLLKPTQRDEEELEVLENGVPATPSLRSSVCSEIVRIEQMAEEDKKNVGRFVRRLQVVKQWASGKRQLKQPDRPDSFLEKFAMGQMTIGQEEENSTFWCR</sequence>
<reference evidence="3" key="1">
    <citation type="submission" date="2025-08" db="UniProtKB">
        <authorList>
            <consortium name="RefSeq"/>
        </authorList>
    </citation>
    <scope>IDENTIFICATION</scope>
    <source>
        <tissue evidence="3">Muscle</tissue>
    </source>
</reference>